<proteinExistence type="predicted"/>
<protein>
    <recommendedName>
        <fullName evidence="3">F-box domain-containing protein</fullName>
    </recommendedName>
</protein>
<dbReference type="Proteomes" id="UP001358417">
    <property type="component" value="Unassembled WGS sequence"/>
</dbReference>
<accession>A0AAV9NWH9</accession>
<dbReference type="SUPFAM" id="SSF52047">
    <property type="entry name" value="RNI-like"/>
    <property type="match status" value="1"/>
</dbReference>
<reference evidence="1 2" key="1">
    <citation type="submission" date="2023-08" db="EMBL/GenBank/DDBJ databases">
        <title>Black Yeasts Isolated from many extreme environments.</title>
        <authorList>
            <person name="Coleine C."/>
            <person name="Stajich J.E."/>
            <person name="Selbmann L."/>
        </authorList>
    </citation>
    <scope>NUCLEOTIDE SEQUENCE [LARGE SCALE GENOMIC DNA]</scope>
    <source>
        <strain evidence="1 2">CCFEE 5792</strain>
    </source>
</reference>
<name>A0AAV9NWH9_9EURO</name>
<comment type="caution">
    <text evidence="1">The sequence shown here is derived from an EMBL/GenBank/DDBJ whole genome shotgun (WGS) entry which is preliminary data.</text>
</comment>
<evidence type="ECO:0008006" key="3">
    <source>
        <dbReference type="Google" id="ProtNLM"/>
    </source>
</evidence>
<evidence type="ECO:0000313" key="1">
    <source>
        <dbReference type="EMBL" id="KAK5065295.1"/>
    </source>
</evidence>
<dbReference type="AlphaFoldDB" id="A0AAV9NWH9"/>
<gene>
    <name evidence="1" type="ORF">LTR84_001133</name>
</gene>
<keyword evidence="2" id="KW-1185">Reference proteome</keyword>
<dbReference type="GeneID" id="89969355"/>
<evidence type="ECO:0000313" key="2">
    <source>
        <dbReference type="Proteomes" id="UP001358417"/>
    </source>
</evidence>
<dbReference type="RefSeq" id="XP_064712619.1">
    <property type="nucleotide sequence ID" value="XM_064844759.1"/>
</dbReference>
<sequence>MKVGNPQYRGDEVPLPIEVLDLICHFVKTAQHAKSQSTLAAGTLVSKSWCSIFTRHLYEQPLIVPGNFDAFTRTICTTVTAKTKRVGLETYVKHLDLSKIAYESSKSLTARLIGRTSHSLEYFAAPAITFGIGSLAPLSKSLNLRVLDLSHDGYQIKLNRILDSVSRLEHLIELRLPTDAAGDGAECHFPTGCWPKRLEVLQLSLKMCIYVHLHVRWWDEFLSSLPASLGTLIIPDFLSYHSFYICKDIQVSAKSITRLELGRAKDDDCIAHLPYFLACFPSLTTLTVPVTIRIALADLNLDHWFDDDMWETLYHPGGALANSDQSIQRNSLVKELTFSLPPTSVAFGFHGSINMDVFFLKAIVASFPLLQRVNIPIGSIKILDEDDNQDELQEICQILESRAPSDESQYAGIFQD</sequence>
<dbReference type="EMBL" id="JAVRRD010000001">
    <property type="protein sequence ID" value="KAK5065295.1"/>
    <property type="molecule type" value="Genomic_DNA"/>
</dbReference>
<organism evidence="1 2">
    <name type="scientific">Exophiala bonariae</name>
    <dbReference type="NCBI Taxonomy" id="1690606"/>
    <lineage>
        <taxon>Eukaryota</taxon>
        <taxon>Fungi</taxon>
        <taxon>Dikarya</taxon>
        <taxon>Ascomycota</taxon>
        <taxon>Pezizomycotina</taxon>
        <taxon>Eurotiomycetes</taxon>
        <taxon>Chaetothyriomycetidae</taxon>
        <taxon>Chaetothyriales</taxon>
        <taxon>Herpotrichiellaceae</taxon>
        <taxon>Exophiala</taxon>
    </lineage>
</organism>